<dbReference type="GeneID" id="56076908"/>
<evidence type="ECO:0000313" key="4">
    <source>
        <dbReference type="Proteomes" id="UP000509667"/>
    </source>
</evidence>
<evidence type="ECO:0000313" key="3">
    <source>
        <dbReference type="EMBL" id="QLH76432.1"/>
    </source>
</evidence>
<keyword evidence="2" id="KW-0812">Transmembrane</keyword>
<keyword evidence="2" id="KW-0472">Membrane</keyword>
<reference evidence="3 4" key="1">
    <citation type="submission" date="2020-07" db="EMBL/GenBank/DDBJ databases">
        <title>Halosimplex pelagicum sp. nov. and Halosimplex rubrum sp. nov., isolated from salted brown alga Laminaria, and emended description of the genus Halosimplex.</title>
        <authorList>
            <person name="Cui H."/>
        </authorList>
    </citation>
    <scope>NUCLEOTIDE SEQUENCE [LARGE SCALE GENOMIC DNA]</scope>
    <source>
        <strain evidence="3 4">R27</strain>
    </source>
</reference>
<feature type="transmembrane region" description="Helical" evidence="2">
    <location>
        <begin position="88"/>
        <end position="111"/>
    </location>
</feature>
<feature type="transmembrane region" description="Helical" evidence="2">
    <location>
        <begin position="174"/>
        <end position="195"/>
    </location>
</feature>
<keyword evidence="2" id="KW-1133">Transmembrane helix</keyword>
<feature type="compositionally biased region" description="Acidic residues" evidence="1">
    <location>
        <begin position="16"/>
        <end position="34"/>
    </location>
</feature>
<evidence type="ECO:0000256" key="2">
    <source>
        <dbReference type="SAM" id="Phobius"/>
    </source>
</evidence>
<feature type="compositionally biased region" description="Low complexity" evidence="1">
    <location>
        <begin position="58"/>
        <end position="74"/>
    </location>
</feature>
<feature type="region of interest" description="Disordered" evidence="1">
    <location>
        <begin position="1"/>
        <end position="80"/>
    </location>
</feature>
<gene>
    <name evidence="3" type="ORF">HZS55_03555</name>
</gene>
<accession>A0A7D5TK43</accession>
<evidence type="ECO:0008006" key="5">
    <source>
        <dbReference type="Google" id="ProtNLM"/>
    </source>
</evidence>
<dbReference type="AlphaFoldDB" id="A0A7D5TK43"/>
<evidence type="ECO:0000256" key="1">
    <source>
        <dbReference type="SAM" id="MobiDB-lite"/>
    </source>
</evidence>
<keyword evidence="4" id="KW-1185">Reference proteome</keyword>
<organism evidence="3 4">
    <name type="scientific">Halosimplex rubrum</name>
    <dbReference type="NCBI Taxonomy" id="869889"/>
    <lineage>
        <taxon>Archaea</taxon>
        <taxon>Methanobacteriati</taxon>
        <taxon>Methanobacteriota</taxon>
        <taxon>Stenosarchaea group</taxon>
        <taxon>Halobacteria</taxon>
        <taxon>Halobacteriales</taxon>
        <taxon>Haloarculaceae</taxon>
        <taxon>Halosimplex</taxon>
    </lineage>
</organism>
<dbReference type="Proteomes" id="UP000509667">
    <property type="component" value="Chromosome"/>
</dbReference>
<proteinExistence type="predicted"/>
<feature type="compositionally biased region" description="Basic and acidic residues" evidence="1">
    <location>
        <begin position="1"/>
        <end position="15"/>
    </location>
</feature>
<protein>
    <recommendedName>
        <fullName evidence="5">DUF456 domain-containing protein</fullName>
    </recommendedName>
</protein>
<sequence length="207" mass="20513">MSERTDERVEDRFDGDLGDADDGDVGFSDDELGVDVDALTSGPDGGGGSTATPDAEGESSAASSTASSTDSGPSLRSRLTPSLGRPSLGISVPSLRSFLLAAVVVVGGMFAGSAVPFIGSVTGLVGLFLGAFLLGAASGTRRYVPVAVAGAGAAVFATMMQGVLTLTAVESLGLAPTAALGATTGILVAVVGHYFGRDLRDGLTRDV</sequence>
<feature type="transmembrane region" description="Helical" evidence="2">
    <location>
        <begin position="117"/>
        <end position="136"/>
    </location>
</feature>
<feature type="transmembrane region" description="Helical" evidence="2">
    <location>
        <begin position="143"/>
        <end position="168"/>
    </location>
</feature>
<name>A0A7D5TK43_9EURY</name>
<dbReference type="RefSeq" id="WP_179910372.1">
    <property type="nucleotide sequence ID" value="NZ_CP058910.1"/>
</dbReference>
<dbReference type="KEGG" id="hrr:HZS55_03555"/>
<dbReference type="EMBL" id="CP058910">
    <property type="protein sequence ID" value="QLH76432.1"/>
    <property type="molecule type" value="Genomic_DNA"/>
</dbReference>